<feature type="compositionally biased region" description="Basic and acidic residues" evidence="1">
    <location>
        <begin position="21"/>
        <end position="43"/>
    </location>
</feature>
<proteinExistence type="predicted"/>
<dbReference type="AlphaFoldDB" id="A0AAE0LV82"/>
<dbReference type="Proteomes" id="UP001278766">
    <property type="component" value="Unassembled WGS sequence"/>
</dbReference>
<evidence type="ECO:0000313" key="2">
    <source>
        <dbReference type="EMBL" id="KAK3298580.1"/>
    </source>
</evidence>
<name>A0AAE0LV82_9PEZI</name>
<dbReference type="RefSeq" id="XP_062662094.1">
    <property type="nucleotide sequence ID" value="XM_062808754.1"/>
</dbReference>
<protein>
    <submittedName>
        <fullName evidence="2">Uncharacterized protein</fullName>
    </submittedName>
</protein>
<evidence type="ECO:0000256" key="1">
    <source>
        <dbReference type="SAM" id="MobiDB-lite"/>
    </source>
</evidence>
<gene>
    <name evidence="2" type="ORF">B0H64DRAFT_78417</name>
</gene>
<reference evidence="2" key="2">
    <citation type="submission" date="2023-06" db="EMBL/GenBank/DDBJ databases">
        <authorList>
            <consortium name="Lawrence Berkeley National Laboratory"/>
            <person name="Haridas S."/>
            <person name="Hensen N."/>
            <person name="Bonometti L."/>
            <person name="Westerberg I."/>
            <person name="Brannstrom I.O."/>
            <person name="Guillou S."/>
            <person name="Cros-Aarteil S."/>
            <person name="Calhoun S."/>
            <person name="Kuo A."/>
            <person name="Mondo S."/>
            <person name="Pangilinan J."/>
            <person name="Riley R."/>
            <person name="Labutti K."/>
            <person name="Andreopoulos B."/>
            <person name="Lipzen A."/>
            <person name="Chen C."/>
            <person name="Yanf M."/>
            <person name="Daum C."/>
            <person name="Ng V."/>
            <person name="Clum A."/>
            <person name="Steindorff A."/>
            <person name="Ohm R."/>
            <person name="Martin F."/>
            <person name="Silar P."/>
            <person name="Natvig D."/>
            <person name="Lalanne C."/>
            <person name="Gautier V."/>
            <person name="Ament-Velasquez S.L."/>
            <person name="Kruys A."/>
            <person name="Hutchinson M.I."/>
            <person name="Powell A.J."/>
            <person name="Barry K."/>
            <person name="Miller A.N."/>
            <person name="Grigoriev I.V."/>
            <person name="Debuchy R."/>
            <person name="Gladieux P."/>
            <person name="Thoren M.H."/>
            <person name="Johannesson H."/>
        </authorList>
    </citation>
    <scope>NUCLEOTIDE SEQUENCE</scope>
    <source>
        <strain evidence="2">CBS 168.71</strain>
    </source>
</reference>
<dbReference type="GeneID" id="87845702"/>
<keyword evidence="3" id="KW-1185">Reference proteome</keyword>
<feature type="compositionally biased region" description="Low complexity" evidence="1">
    <location>
        <begin position="1"/>
        <end position="11"/>
    </location>
</feature>
<dbReference type="EMBL" id="JAUEPN010000002">
    <property type="protein sequence ID" value="KAK3298580.1"/>
    <property type="molecule type" value="Genomic_DNA"/>
</dbReference>
<reference evidence="2" key="1">
    <citation type="journal article" date="2023" name="Mol. Phylogenet. Evol.">
        <title>Genome-scale phylogeny and comparative genomics of the fungal order Sordariales.</title>
        <authorList>
            <person name="Hensen N."/>
            <person name="Bonometti L."/>
            <person name="Westerberg I."/>
            <person name="Brannstrom I.O."/>
            <person name="Guillou S."/>
            <person name="Cros-Aarteil S."/>
            <person name="Calhoun S."/>
            <person name="Haridas S."/>
            <person name="Kuo A."/>
            <person name="Mondo S."/>
            <person name="Pangilinan J."/>
            <person name="Riley R."/>
            <person name="LaButti K."/>
            <person name="Andreopoulos B."/>
            <person name="Lipzen A."/>
            <person name="Chen C."/>
            <person name="Yan M."/>
            <person name="Daum C."/>
            <person name="Ng V."/>
            <person name="Clum A."/>
            <person name="Steindorff A."/>
            <person name="Ohm R.A."/>
            <person name="Martin F."/>
            <person name="Silar P."/>
            <person name="Natvig D.O."/>
            <person name="Lalanne C."/>
            <person name="Gautier V."/>
            <person name="Ament-Velasquez S.L."/>
            <person name="Kruys A."/>
            <person name="Hutchinson M.I."/>
            <person name="Powell A.J."/>
            <person name="Barry K."/>
            <person name="Miller A.N."/>
            <person name="Grigoriev I.V."/>
            <person name="Debuchy R."/>
            <person name="Gladieux P."/>
            <person name="Hiltunen Thoren M."/>
            <person name="Johannesson H."/>
        </authorList>
    </citation>
    <scope>NUCLEOTIDE SEQUENCE</scope>
    <source>
        <strain evidence="2">CBS 168.71</strain>
    </source>
</reference>
<sequence>MATVRGARNRTAGGGARCRYRLQERKERDDGKGKKSWGLEERSGVGWPGGEGGLRSRRGGRAVSAATAGLEFWRGRKPLGTFQSMGSFPGHLIGVGEWMVGKLQPLTVFVPVGAKERIGSVWDSAAFQNQTFARWPDPPGQDREMDQRKIFTDALRTYLLTWNGLIKSDARLLYGTVPSSGCIRRLRILGIWGKVNGERRGLTRRPLGI</sequence>
<comment type="caution">
    <text evidence="2">The sequence shown here is derived from an EMBL/GenBank/DDBJ whole genome shotgun (WGS) entry which is preliminary data.</text>
</comment>
<organism evidence="2 3">
    <name type="scientific">Chaetomium fimeti</name>
    <dbReference type="NCBI Taxonomy" id="1854472"/>
    <lineage>
        <taxon>Eukaryota</taxon>
        <taxon>Fungi</taxon>
        <taxon>Dikarya</taxon>
        <taxon>Ascomycota</taxon>
        <taxon>Pezizomycotina</taxon>
        <taxon>Sordariomycetes</taxon>
        <taxon>Sordariomycetidae</taxon>
        <taxon>Sordariales</taxon>
        <taxon>Chaetomiaceae</taxon>
        <taxon>Chaetomium</taxon>
    </lineage>
</organism>
<feature type="region of interest" description="Disordered" evidence="1">
    <location>
        <begin position="1"/>
        <end position="59"/>
    </location>
</feature>
<evidence type="ECO:0000313" key="3">
    <source>
        <dbReference type="Proteomes" id="UP001278766"/>
    </source>
</evidence>
<accession>A0AAE0LV82</accession>